<dbReference type="PANTHER" id="PTHR43050">
    <property type="entry name" value="SERINE / THREONINE RACEMASE FAMILY MEMBER"/>
    <property type="match status" value="1"/>
</dbReference>
<evidence type="ECO:0000256" key="3">
    <source>
        <dbReference type="ARBA" id="ARBA00023239"/>
    </source>
</evidence>
<dbReference type="GO" id="GO:0030378">
    <property type="term" value="F:serine racemase activity"/>
    <property type="evidence" value="ECO:0007669"/>
    <property type="project" value="TreeGrafter"/>
</dbReference>
<accession>A0A2H5EVU3</accession>
<evidence type="ECO:0000259" key="4">
    <source>
        <dbReference type="Pfam" id="PF00291"/>
    </source>
</evidence>
<evidence type="ECO:0000256" key="1">
    <source>
        <dbReference type="ARBA" id="ARBA00001933"/>
    </source>
</evidence>
<dbReference type="Proteomes" id="UP000234530">
    <property type="component" value="Chromosome"/>
</dbReference>
<dbReference type="EMBL" id="CP025430">
    <property type="protein sequence ID" value="AUH63426.1"/>
    <property type="molecule type" value="Genomic_DNA"/>
</dbReference>
<evidence type="ECO:0000256" key="2">
    <source>
        <dbReference type="ARBA" id="ARBA00022898"/>
    </source>
</evidence>
<organism evidence="5 6">
    <name type="scientific">Paracoccus zhejiangensis</name>
    <dbReference type="NCBI Taxonomy" id="1077935"/>
    <lineage>
        <taxon>Bacteria</taxon>
        <taxon>Pseudomonadati</taxon>
        <taxon>Pseudomonadota</taxon>
        <taxon>Alphaproteobacteria</taxon>
        <taxon>Rhodobacterales</taxon>
        <taxon>Paracoccaceae</taxon>
        <taxon>Paracoccus</taxon>
    </lineage>
</organism>
<dbReference type="InterPro" id="IPR001926">
    <property type="entry name" value="TrpB-like_PALP"/>
</dbReference>
<dbReference type="RefSeq" id="WP_101751468.1">
    <property type="nucleotide sequence ID" value="NZ_CP025430.1"/>
</dbReference>
<keyword evidence="6" id="KW-1185">Reference proteome</keyword>
<dbReference type="GO" id="GO:0030170">
    <property type="term" value="F:pyridoxal phosphate binding"/>
    <property type="evidence" value="ECO:0007669"/>
    <property type="project" value="TreeGrafter"/>
</dbReference>
<dbReference type="PANTHER" id="PTHR43050:SF1">
    <property type="entry name" value="SERINE RACEMASE"/>
    <property type="match status" value="1"/>
</dbReference>
<name>A0A2H5EVU3_9RHOB</name>
<dbReference type="GO" id="GO:0003941">
    <property type="term" value="F:L-serine ammonia-lyase activity"/>
    <property type="evidence" value="ECO:0007669"/>
    <property type="project" value="TreeGrafter"/>
</dbReference>
<dbReference type="NCBIfam" id="NF045641">
    <property type="entry name" value="BHydaspDhtseBhcB"/>
    <property type="match status" value="1"/>
</dbReference>
<dbReference type="InterPro" id="IPR054856">
    <property type="entry name" value="BHydaspDhtse"/>
</dbReference>
<evidence type="ECO:0000313" key="6">
    <source>
        <dbReference type="Proteomes" id="UP000234530"/>
    </source>
</evidence>
<dbReference type="FunFam" id="3.40.50.1100:FF:000041">
    <property type="entry name" value="Threonine ammonia-lyase, variant"/>
    <property type="match status" value="1"/>
</dbReference>
<dbReference type="KEGG" id="pzh:CX676_03980"/>
<dbReference type="GO" id="GO:0070179">
    <property type="term" value="P:D-serine biosynthetic process"/>
    <property type="evidence" value="ECO:0007669"/>
    <property type="project" value="TreeGrafter"/>
</dbReference>
<gene>
    <name evidence="5" type="ORF">CX676_03980</name>
</gene>
<protein>
    <submittedName>
        <fullName evidence="5">Serine dehydratase</fullName>
    </submittedName>
</protein>
<sequence length="320" mass="34388">MKDAKMYIPSYDDMLAAHERIKPHIRRTPVRVSDYLNGLSGAQLFFKCENFQEPGAFKVRGASNAVFGLDEAQAAKGVATHSSGNHASCLSYAAMLRGIPCNVVMPRTAPQAKKDTVRRYGGVITECEPSTTSREETFAKVQAATGGDFVHPYNDPRVIAGQGTCAKELVEQVDGLDMVVAPIGGGGMISGTCLTLATLAPETQVIAAEPETADDAYRSFKAGHIIADDAPKSIADGLLVPLKDLTWHFVSNNVSEIFTASETEIVDAMKLIWKHLRVVAEPSSSVPLACILKNPEFFAGKRVGIIITGGNVDLDKLPWI</sequence>
<dbReference type="GO" id="GO:0000287">
    <property type="term" value="F:magnesium ion binding"/>
    <property type="evidence" value="ECO:0007669"/>
    <property type="project" value="TreeGrafter"/>
</dbReference>
<reference evidence="5 6" key="1">
    <citation type="journal article" date="2013" name="Antonie Van Leeuwenhoek">
        <title>Paracoccus zhejiangensis sp. nov., isolated from activated sludge in wastewater-treatment system.</title>
        <authorList>
            <person name="Wu Z.G."/>
            <person name="Zhang D.F."/>
            <person name="Liu Y.L."/>
            <person name="Wang F."/>
            <person name="Jiang X."/>
            <person name="Li C."/>
            <person name="Li S.P."/>
            <person name="Hong Q."/>
            <person name="Li W.J."/>
        </authorList>
    </citation>
    <scope>NUCLEOTIDE SEQUENCE [LARGE SCALE GENOMIC DNA]</scope>
    <source>
        <strain evidence="5 6">J6</strain>
    </source>
</reference>
<dbReference type="Gene3D" id="3.40.50.1100">
    <property type="match status" value="2"/>
</dbReference>
<evidence type="ECO:0000313" key="5">
    <source>
        <dbReference type="EMBL" id="AUH63426.1"/>
    </source>
</evidence>
<dbReference type="Pfam" id="PF00291">
    <property type="entry name" value="PALP"/>
    <property type="match status" value="1"/>
</dbReference>
<proteinExistence type="predicted"/>
<feature type="domain" description="Tryptophan synthase beta chain-like PALP" evidence="4">
    <location>
        <begin position="21"/>
        <end position="309"/>
    </location>
</feature>
<dbReference type="SUPFAM" id="SSF53686">
    <property type="entry name" value="Tryptophan synthase beta subunit-like PLP-dependent enzymes"/>
    <property type="match status" value="1"/>
</dbReference>
<keyword evidence="3" id="KW-0456">Lyase</keyword>
<keyword evidence="2" id="KW-0663">Pyridoxal phosphate</keyword>
<dbReference type="OrthoDB" id="9811476at2"/>
<dbReference type="GO" id="GO:0005524">
    <property type="term" value="F:ATP binding"/>
    <property type="evidence" value="ECO:0007669"/>
    <property type="project" value="TreeGrafter"/>
</dbReference>
<comment type="cofactor">
    <cofactor evidence="1">
        <name>pyridoxal 5'-phosphate</name>
        <dbReference type="ChEBI" id="CHEBI:597326"/>
    </cofactor>
</comment>
<dbReference type="GO" id="GO:0018114">
    <property type="term" value="F:threonine racemase activity"/>
    <property type="evidence" value="ECO:0007669"/>
    <property type="project" value="TreeGrafter"/>
</dbReference>
<dbReference type="InterPro" id="IPR036052">
    <property type="entry name" value="TrpB-like_PALP_sf"/>
</dbReference>
<dbReference type="CDD" id="cd01562">
    <property type="entry name" value="Thr-dehyd"/>
    <property type="match status" value="1"/>
</dbReference>
<dbReference type="AlphaFoldDB" id="A0A2H5EVU3"/>